<reference evidence="2 3" key="1">
    <citation type="submission" date="2020-04" db="EMBL/GenBank/DDBJ databases">
        <title>Description of novel Gluconacetobacter.</title>
        <authorList>
            <person name="Sombolestani A."/>
        </authorList>
    </citation>
    <scope>NUCLEOTIDE SEQUENCE [LARGE SCALE GENOMIC DNA]</scope>
    <source>
        <strain evidence="2 3">LMG 21311</strain>
    </source>
</reference>
<dbReference type="PANTHER" id="PTHR47495:SF2">
    <property type="entry name" value="ALDEHYDE DEHYDROGENASE"/>
    <property type="match status" value="1"/>
</dbReference>
<dbReference type="InterPro" id="IPR006311">
    <property type="entry name" value="TAT_signal"/>
</dbReference>
<dbReference type="AlphaFoldDB" id="A0A7W4PGW6"/>
<dbReference type="EMBL" id="JABEQF010000006">
    <property type="protein sequence ID" value="MBB2190441.1"/>
    <property type="molecule type" value="Genomic_DNA"/>
</dbReference>
<dbReference type="InterPro" id="IPR008274">
    <property type="entry name" value="AldOxase/xan_DH_MoCoBD1"/>
</dbReference>
<name>A0A7W4PGW6_9PROT</name>
<proteinExistence type="predicted"/>
<dbReference type="Proteomes" id="UP000555756">
    <property type="component" value="Unassembled WGS sequence"/>
</dbReference>
<sequence length="734" mass="79054">MKGLTRSGAPSIGRRRFLEVAAAFGALLAVPLDPTVAAEGGTDADIELTDWIFIDAQGGVTLGLCQPEVGQGSYTALPAILADELDADWPAVKVRWVMGRDAYKLQFRNEKPSQKEGASTSTTKFYARLRVAGAAARDVLVRAAAARWQVPVSDCATESGMVRNIRTGAALPYGALAAEAARLPLSPTPRLKTPAEFRLIGKALPRRDTAAKTDGSAKYGLDAEVPGMLNAAIALSPTIGGWLVRINNEAEIRQQPGVRAIVRLDDGVIVVADRFWQALRAVQMLDATFSPGENGALSTELIDRLADSGLDAEIGVTALARGDAPRILGQNPDQVIESRFSVPHLAHAAMEPMNATVHVQPDRVDVWGSIQSTDASVAVISKISGVPEDKVHLHIGFLGGSFGGKIAPDFVAQAVRAAMAVGRPVKLIRTREMDIQHDHFRPNNKGRLRAVVDKDGYPIAVHARVCGQSLFATTRPNWLTRTPLGDYDESMVDGIYNQSYKIPNFHVDVIQTPLPIPVYFMRSVGSSAGVLFWESFITDLAHKAGIDQYHYRRHLLRNNPAALKVLDAVAAAASWDTPPPPGRARGISFDTYHGRGGSFVTHVAEIVELVRKGDSWRVARVFCAIDAGLVVNHNTFVAQIQGGIGFSLTSALKSEITFNRGGAEQSNFTDYPLLSIGEMPDVVPIIVESDRPPQGVGEIMVAPLAPAISQALLQATGRRPDRMPFRPDVFKVTA</sequence>
<dbReference type="PANTHER" id="PTHR47495">
    <property type="entry name" value="ALDEHYDE DEHYDROGENASE"/>
    <property type="match status" value="1"/>
</dbReference>
<evidence type="ECO:0000313" key="2">
    <source>
        <dbReference type="EMBL" id="MBB2190441.1"/>
    </source>
</evidence>
<keyword evidence="3" id="KW-1185">Reference proteome</keyword>
<dbReference type="InterPro" id="IPR052516">
    <property type="entry name" value="N-heterocyclic_Hydroxylase"/>
</dbReference>
<protein>
    <submittedName>
        <fullName evidence="2">Xanthine dehydrogenase family protein molybdopterin-binding subunit</fullName>
    </submittedName>
</protein>
<comment type="caution">
    <text evidence="2">The sequence shown here is derived from an EMBL/GenBank/DDBJ whole genome shotgun (WGS) entry which is preliminary data.</text>
</comment>
<dbReference type="RefSeq" id="WP_183119565.1">
    <property type="nucleotide sequence ID" value="NZ_JABEQF010000006.1"/>
</dbReference>
<organism evidence="2 3">
    <name type="scientific">Gluconacetobacter azotocaptans</name>
    <dbReference type="NCBI Taxonomy" id="142834"/>
    <lineage>
        <taxon>Bacteria</taxon>
        <taxon>Pseudomonadati</taxon>
        <taxon>Pseudomonadota</taxon>
        <taxon>Alphaproteobacteria</taxon>
        <taxon>Acetobacterales</taxon>
        <taxon>Acetobacteraceae</taxon>
        <taxon>Gluconacetobacter</taxon>
    </lineage>
</organism>
<dbReference type="InterPro" id="IPR037165">
    <property type="entry name" value="AldOxase/xan_DH_Mopterin-bd_sf"/>
</dbReference>
<dbReference type="Pfam" id="PF02738">
    <property type="entry name" value="MoCoBD_1"/>
    <property type="match status" value="1"/>
</dbReference>
<dbReference type="PROSITE" id="PS51318">
    <property type="entry name" value="TAT"/>
    <property type="match status" value="1"/>
</dbReference>
<accession>A0A7W4PGW6</accession>
<dbReference type="InterPro" id="IPR012368">
    <property type="entry name" value="OxRdtase_Mopterin-bd_su_IorB"/>
</dbReference>
<dbReference type="InterPro" id="IPR046867">
    <property type="entry name" value="AldOxase/xan_DH_MoCoBD2"/>
</dbReference>
<dbReference type="Gene3D" id="3.30.365.10">
    <property type="entry name" value="Aldehyde oxidase/xanthine dehydrogenase, molybdopterin binding domain"/>
    <property type="match status" value="4"/>
</dbReference>
<feature type="domain" description="Aldehyde oxidase/xanthine dehydrogenase a/b hammerhead" evidence="1">
    <location>
        <begin position="214"/>
        <end position="293"/>
    </location>
</feature>
<dbReference type="SMART" id="SM01008">
    <property type="entry name" value="Ald_Xan_dh_C"/>
    <property type="match status" value="1"/>
</dbReference>
<evidence type="ECO:0000259" key="1">
    <source>
        <dbReference type="SMART" id="SM01008"/>
    </source>
</evidence>
<dbReference type="Pfam" id="PF20256">
    <property type="entry name" value="MoCoBD_2"/>
    <property type="match status" value="2"/>
</dbReference>
<dbReference type="PIRSF" id="PIRSF036389">
    <property type="entry name" value="IOR_B"/>
    <property type="match status" value="1"/>
</dbReference>
<evidence type="ECO:0000313" key="3">
    <source>
        <dbReference type="Proteomes" id="UP000555756"/>
    </source>
</evidence>
<dbReference type="InterPro" id="IPR000674">
    <property type="entry name" value="Ald_Oxase/Xan_DH_a/b"/>
</dbReference>
<dbReference type="SUPFAM" id="SSF56003">
    <property type="entry name" value="Molybdenum cofactor-binding domain"/>
    <property type="match status" value="2"/>
</dbReference>
<dbReference type="GO" id="GO:0016491">
    <property type="term" value="F:oxidoreductase activity"/>
    <property type="evidence" value="ECO:0007669"/>
    <property type="project" value="InterPro"/>
</dbReference>
<gene>
    <name evidence="2" type="ORF">HLH34_10785</name>
</gene>
<dbReference type="Gene3D" id="3.90.1170.50">
    <property type="entry name" value="Aldehyde oxidase/xanthine dehydrogenase, a/b hammerhead"/>
    <property type="match status" value="1"/>
</dbReference>